<dbReference type="HOGENOM" id="CLU_2004876_0_0_1"/>
<protein>
    <submittedName>
        <fullName evidence="2">Uncharacterized protein</fullName>
    </submittedName>
</protein>
<dbReference type="AlphaFoldDB" id="W3VGR1"/>
<organism evidence="2 3">
    <name type="scientific">Moesziomyces aphidis</name>
    <name type="common">Pseudozyma aphidis</name>
    <dbReference type="NCBI Taxonomy" id="84754"/>
    <lineage>
        <taxon>Eukaryota</taxon>
        <taxon>Fungi</taxon>
        <taxon>Dikarya</taxon>
        <taxon>Basidiomycota</taxon>
        <taxon>Ustilaginomycotina</taxon>
        <taxon>Ustilaginomycetes</taxon>
        <taxon>Ustilaginales</taxon>
        <taxon>Ustilaginaceae</taxon>
        <taxon>Moesziomyces</taxon>
    </lineage>
</organism>
<evidence type="ECO:0000256" key="1">
    <source>
        <dbReference type="SAM" id="MobiDB-lite"/>
    </source>
</evidence>
<dbReference type="Proteomes" id="UP000019462">
    <property type="component" value="Unassembled WGS sequence"/>
</dbReference>
<evidence type="ECO:0000313" key="3">
    <source>
        <dbReference type="Proteomes" id="UP000019462"/>
    </source>
</evidence>
<comment type="caution">
    <text evidence="2">The sequence shown here is derived from an EMBL/GenBank/DDBJ whole genome shotgun (WGS) entry which is preliminary data.</text>
</comment>
<gene>
    <name evidence="2" type="ORF">PaG_04643</name>
</gene>
<accession>W3VGR1</accession>
<name>W3VGR1_MOEAP</name>
<feature type="region of interest" description="Disordered" evidence="1">
    <location>
        <begin position="1"/>
        <end position="30"/>
    </location>
</feature>
<dbReference type="EMBL" id="AWNI01000022">
    <property type="protein sequence ID" value="ETS60739.1"/>
    <property type="molecule type" value="Genomic_DNA"/>
</dbReference>
<evidence type="ECO:0000313" key="2">
    <source>
        <dbReference type="EMBL" id="ETS60739.1"/>
    </source>
</evidence>
<keyword evidence="3" id="KW-1185">Reference proteome</keyword>
<sequence>MPSKPAFARNGKAPASPSGRRSPEPPSANTATAQLGIWLGMSMCTGAKMSSVLCKIASSSAWSLFASARVVTHHCLRRSGTRPCSTRALSSGPCELNRDLDEIEAHQSQILDAIRSDETRRFAG</sequence>
<reference evidence="2 3" key="1">
    <citation type="journal article" date="2014" name="Genome Announc.">
        <title>Genome sequence of the basidiomycetous fungus Pseudozyma aphidis DSM70725, an efficient producer of biosurfactant mannosylerythritol lipids.</title>
        <authorList>
            <person name="Lorenz S."/>
            <person name="Guenther M."/>
            <person name="Grumaz C."/>
            <person name="Rupp S."/>
            <person name="Zibek S."/>
            <person name="Sohn K."/>
        </authorList>
    </citation>
    <scope>NUCLEOTIDE SEQUENCE [LARGE SCALE GENOMIC DNA]</scope>
    <source>
        <strain evidence="3">ATCC 32657 / CBS 517.83 / DSM 70725 / JCM 10318 / NBRC 10182 / NRRL Y-7954 / St-0401</strain>
    </source>
</reference>
<proteinExistence type="predicted"/>